<feature type="compositionally biased region" description="Basic and acidic residues" evidence="1">
    <location>
        <begin position="190"/>
        <end position="199"/>
    </location>
</feature>
<dbReference type="Pfam" id="PF02205">
    <property type="entry name" value="WH2"/>
    <property type="match status" value="1"/>
</dbReference>
<feature type="domain" description="FH2" evidence="3">
    <location>
        <begin position="1"/>
        <end position="128"/>
    </location>
</feature>
<feature type="compositionally biased region" description="Basic residues" evidence="1">
    <location>
        <begin position="421"/>
        <end position="436"/>
    </location>
</feature>
<evidence type="ECO:0000259" key="2">
    <source>
        <dbReference type="PROSITE" id="PS51082"/>
    </source>
</evidence>
<feature type="region of interest" description="Disordered" evidence="1">
    <location>
        <begin position="112"/>
        <end position="137"/>
    </location>
</feature>
<feature type="compositionally biased region" description="Polar residues" evidence="1">
    <location>
        <begin position="347"/>
        <end position="359"/>
    </location>
</feature>
<dbReference type="PANTHER" id="PTHR46345">
    <property type="entry name" value="INVERTED FORMIN-2"/>
    <property type="match status" value="1"/>
</dbReference>
<dbReference type="Proteomes" id="UP000237246">
    <property type="component" value="Unassembled WGS sequence"/>
</dbReference>
<evidence type="ECO:0008006" key="6">
    <source>
        <dbReference type="Google" id="ProtNLM"/>
    </source>
</evidence>
<dbReference type="Gene3D" id="1.20.58.2220">
    <property type="entry name" value="Formin, FH2 domain"/>
    <property type="match status" value="1"/>
</dbReference>
<dbReference type="InterPro" id="IPR015425">
    <property type="entry name" value="FH2_Formin"/>
</dbReference>
<dbReference type="AlphaFoldDB" id="A0A2P4SLX2"/>
<feature type="compositionally biased region" description="Polar residues" evidence="1">
    <location>
        <begin position="214"/>
        <end position="225"/>
    </location>
</feature>
<feature type="region of interest" description="Disordered" evidence="1">
    <location>
        <begin position="347"/>
        <end position="436"/>
    </location>
</feature>
<dbReference type="GO" id="GO:0003779">
    <property type="term" value="F:actin binding"/>
    <property type="evidence" value="ECO:0007669"/>
    <property type="project" value="InterPro"/>
</dbReference>
<accession>A0A2P4SLX2</accession>
<dbReference type="EMBL" id="PPHD01036509">
    <property type="protein sequence ID" value="POI25094.1"/>
    <property type="molecule type" value="Genomic_DNA"/>
</dbReference>
<dbReference type="OrthoDB" id="26518at2759"/>
<sequence>MYQKFGYPQLVRINLDIIRSESSANLKKLLELQRKVSSANDDVKQQYEKPIQDSIDASRKLEEDFETIDRKREELANYLCEDPTKLSLEDVFSTMKTFRDLFIRALKENKDRKEQAAKAEKRKKQLEEEEGKRQKGENGKVIKKGLVKQEDVCVIDALLADIRKGFTLRKTKNRHESDALPKTLPAEIPEENRSGKSIKDPQAGGQQMDDKTKQNNGHPSESTLSLADALPEMGRDVGDALAPNQALPENNAEGNLPPESRTEGPLVNLVEADGAGQGAGMASLQPGLGSGAISFSAANIGANITFVSSSSGAALREQLNGSISEEQDKKCPADGLESCRLAQDIQLNQNGGNPSTPSTPCDGAHQAELKEMAKENEDPGTDSLLDTSQEKSFSEEPATDSSCSATLPPGETHTDREKQRTSGKRRKKKRHSKSYS</sequence>
<evidence type="ECO:0000313" key="4">
    <source>
        <dbReference type="EMBL" id="POI25094.1"/>
    </source>
</evidence>
<proteinExistence type="predicted"/>
<evidence type="ECO:0000259" key="3">
    <source>
        <dbReference type="PROSITE" id="PS51444"/>
    </source>
</evidence>
<name>A0A2P4SLX2_BAMTH</name>
<keyword evidence="5" id="KW-1185">Reference proteome</keyword>
<dbReference type="InterPro" id="IPR003124">
    <property type="entry name" value="WH2_dom"/>
</dbReference>
<organism evidence="4 5">
    <name type="scientific">Bambusicola thoracicus</name>
    <name type="common">Chinese bamboo-partridge</name>
    <name type="synonym">Perdix thoracica</name>
    <dbReference type="NCBI Taxonomy" id="9083"/>
    <lineage>
        <taxon>Eukaryota</taxon>
        <taxon>Metazoa</taxon>
        <taxon>Chordata</taxon>
        <taxon>Craniata</taxon>
        <taxon>Vertebrata</taxon>
        <taxon>Euteleostomi</taxon>
        <taxon>Archelosauria</taxon>
        <taxon>Archosauria</taxon>
        <taxon>Dinosauria</taxon>
        <taxon>Saurischia</taxon>
        <taxon>Theropoda</taxon>
        <taxon>Coelurosauria</taxon>
        <taxon>Aves</taxon>
        <taxon>Neognathae</taxon>
        <taxon>Galloanserae</taxon>
        <taxon>Galliformes</taxon>
        <taxon>Phasianidae</taxon>
        <taxon>Perdicinae</taxon>
        <taxon>Bambusicola</taxon>
    </lineage>
</organism>
<feature type="compositionally biased region" description="Basic and acidic residues" evidence="1">
    <location>
        <begin position="365"/>
        <end position="377"/>
    </location>
</feature>
<dbReference type="SUPFAM" id="SSF101447">
    <property type="entry name" value="Formin homology 2 domain (FH2 domain)"/>
    <property type="match status" value="1"/>
</dbReference>
<protein>
    <recommendedName>
        <fullName evidence="6">FH2 domain-containing protein</fullName>
    </recommendedName>
</protein>
<feature type="region of interest" description="Disordered" evidence="1">
    <location>
        <begin position="173"/>
        <end position="263"/>
    </location>
</feature>
<reference evidence="4 5" key="1">
    <citation type="submission" date="2018-01" db="EMBL/GenBank/DDBJ databases">
        <title>Comparison of the Chinese Bamboo Partridge and Red Junglefowl genome sequences highlights the importance of demography in genome evolution.</title>
        <authorList>
            <person name="Tiley G.P."/>
            <person name="Kimball R.T."/>
            <person name="Braun E.L."/>
            <person name="Burleigh J.G."/>
        </authorList>
    </citation>
    <scope>NUCLEOTIDE SEQUENCE [LARGE SCALE GENOMIC DNA]</scope>
    <source>
        <strain evidence="4">RTK389</strain>
        <tissue evidence="4">Blood</tissue>
    </source>
</reference>
<evidence type="ECO:0000313" key="5">
    <source>
        <dbReference type="Proteomes" id="UP000237246"/>
    </source>
</evidence>
<comment type="caution">
    <text evidence="4">The sequence shown here is derived from an EMBL/GenBank/DDBJ whole genome shotgun (WGS) entry which is preliminary data.</text>
</comment>
<dbReference type="PROSITE" id="PS51444">
    <property type="entry name" value="FH2"/>
    <property type="match status" value="1"/>
</dbReference>
<dbReference type="PROSITE" id="PS51082">
    <property type="entry name" value="WH2"/>
    <property type="match status" value="1"/>
</dbReference>
<dbReference type="InterPro" id="IPR042201">
    <property type="entry name" value="FH2_Formin_sf"/>
</dbReference>
<feature type="non-terminal residue" evidence="4">
    <location>
        <position position="436"/>
    </location>
</feature>
<dbReference type="PANTHER" id="PTHR46345:SF5">
    <property type="entry name" value="INVERTED FORMIN-2"/>
    <property type="match status" value="1"/>
</dbReference>
<evidence type="ECO:0000256" key="1">
    <source>
        <dbReference type="SAM" id="MobiDB-lite"/>
    </source>
</evidence>
<feature type="domain" description="WH2" evidence="2">
    <location>
        <begin position="156"/>
        <end position="171"/>
    </location>
</feature>
<gene>
    <name evidence="4" type="ORF">CIB84_011156</name>
</gene>